<dbReference type="SUPFAM" id="SSF50346">
    <property type="entry name" value="PRC-barrel domain"/>
    <property type="match status" value="2"/>
</dbReference>
<dbReference type="STRING" id="545501.BN997_03401"/>
<dbReference type="InterPro" id="IPR014747">
    <property type="entry name" value="Bac_photo_RC_H_C"/>
</dbReference>
<proteinExistence type="predicted"/>
<dbReference type="EMBL" id="CDGG01000001">
    <property type="protein sequence ID" value="CEI83486.1"/>
    <property type="molecule type" value="Genomic_DNA"/>
</dbReference>
<accession>A0A0A1MXG2</accession>
<dbReference type="GO" id="GO:0019684">
    <property type="term" value="P:photosynthesis, light reaction"/>
    <property type="evidence" value="ECO:0007669"/>
    <property type="project" value="InterPro"/>
</dbReference>
<feature type="region of interest" description="Disordered" evidence="1">
    <location>
        <begin position="114"/>
        <end position="137"/>
    </location>
</feature>
<reference evidence="3 4" key="1">
    <citation type="submission" date="2014-11" db="EMBL/GenBank/DDBJ databases">
        <authorList>
            <person name="Urmite Genomes Urmite Genomes"/>
        </authorList>
    </citation>
    <scope>NUCLEOTIDE SEQUENCE [LARGE SCALE GENOMIC DNA]</scope>
    <source>
        <strain evidence="3 4">Oc5</strain>
    </source>
</reference>
<evidence type="ECO:0000313" key="4">
    <source>
        <dbReference type="Proteomes" id="UP000040453"/>
    </source>
</evidence>
<dbReference type="GO" id="GO:0030077">
    <property type="term" value="C:plasma membrane light-harvesting complex"/>
    <property type="evidence" value="ECO:0007669"/>
    <property type="project" value="InterPro"/>
</dbReference>
<feature type="domain" description="PRC-barrel" evidence="2">
    <location>
        <begin position="2"/>
        <end position="74"/>
    </location>
</feature>
<sequence length="239" mass="27410">MFLGSTLTNLTIHATDGEIGKVKDLYFNDDWELRFIVVDTRKWLPGKKVMLPFHVQEEINLEEGYLKVDRDKETIRESPEVPEDKDFVSSYQEVVLDYFGWNSYKENAVLDSDHGPVATGNGQLEDASVPPEPDLAAPENATDNLRSIEEFMEFKAHATDGKIGLVDNIILTEVGKIQYLVVNSNESYVENNLYLYRTDQVTSVDWFEKDLYLDDSVEGLEQVTPFKDKEEVFHHLNHS</sequence>
<dbReference type="OrthoDB" id="9793882at2"/>
<dbReference type="Proteomes" id="UP000040453">
    <property type="component" value="Unassembled WGS sequence"/>
</dbReference>
<protein>
    <submittedName>
        <fullName evidence="3">PRC-barrel domain protein</fullName>
    </submittedName>
</protein>
<dbReference type="AlphaFoldDB" id="A0A0A1MXG2"/>
<organism evidence="3 4">
    <name type="scientific">Oceanobacillus oncorhynchi</name>
    <dbReference type="NCBI Taxonomy" id="545501"/>
    <lineage>
        <taxon>Bacteria</taxon>
        <taxon>Bacillati</taxon>
        <taxon>Bacillota</taxon>
        <taxon>Bacilli</taxon>
        <taxon>Bacillales</taxon>
        <taxon>Bacillaceae</taxon>
        <taxon>Oceanobacillus</taxon>
    </lineage>
</organism>
<dbReference type="Gene3D" id="3.90.50.10">
    <property type="entry name" value="Photosynthetic Reaction Center, subunit H, domain 2"/>
    <property type="match status" value="1"/>
</dbReference>
<dbReference type="Pfam" id="PF05239">
    <property type="entry name" value="PRC"/>
    <property type="match status" value="1"/>
</dbReference>
<name>A0A0A1MXG2_9BACI</name>
<dbReference type="InterPro" id="IPR027275">
    <property type="entry name" value="PRC-brl_dom"/>
</dbReference>
<gene>
    <name evidence="3" type="ORF">BN997_03401</name>
</gene>
<evidence type="ECO:0000256" key="1">
    <source>
        <dbReference type="SAM" id="MobiDB-lite"/>
    </source>
</evidence>
<keyword evidence="4" id="KW-1185">Reference proteome</keyword>
<dbReference type="RefSeq" id="WP_042533776.1">
    <property type="nucleotide sequence ID" value="NZ_CDGG01000001.1"/>
</dbReference>
<dbReference type="InterPro" id="IPR011033">
    <property type="entry name" value="PRC_barrel-like_sf"/>
</dbReference>
<evidence type="ECO:0000313" key="3">
    <source>
        <dbReference type="EMBL" id="CEI83486.1"/>
    </source>
</evidence>
<evidence type="ECO:0000259" key="2">
    <source>
        <dbReference type="Pfam" id="PF05239"/>
    </source>
</evidence>